<evidence type="ECO:0000313" key="2">
    <source>
        <dbReference type="Proteomes" id="UP000192578"/>
    </source>
</evidence>
<organism evidence="1 2">
    <name type="scientific">Hypsibius exemplaris</name>
    <name type="common">Freshwater tardigrade</name>
    <dbReference type="NCBI Taxonomy" id="2072580"/>
    <lineage>
        <taxon>Eukaryota</taxon>
        <taxon>Metazoa</taxon>
        <taxon>Ecdysozoa</taxon>
        <taxon>Tardigrada</taxon>
        <taxon>Eutardigrada</taxon>
        <taxon>Parachela</taxon>
        <taxon>Hypsibioidea</taxon>
        <taxon>Hypsibiidae</taxon>
        <taxon>Hypsibius</taxon>
    </lineage>
</organism>
<protein>
    <submittedName>
        <fullName evidence="1">Uncharacterized protein</fullName>
    </submittedName>
</protein>
<accession>A0A1W0X6S9</accession>
<reference evidence="2" key="1">
    <citation type="submission" date="2017-01" db="EMBL/GenBank/DDBJ databases">
        <title>Comparative genomics of anhydrobiosis in the tardigrade Hypsibius dujardini.</title>
        <authorList>
            <person name="Yoshida Y."/>
            <person name="Koutsovoulos G."/>
            <person name="Laetsch D."/>
            <person name="Stevens L."/>
            <person name="Kumar S."/>
            <person name="Horikawa D."/>
            <person name="Ishino K."/>
            <person name="Komine S."/>
            <person name="Tomita M."/>
            <person name="Blaxter M."/>
            <person name="Arakawa K."/>
        </authorList>
    </citation>
    <scope>NUCLEOTIDE SEQUENCE [LARGE SCALE GENOMIC DNA]</scope>
    <source>
        <strain evidence="2">Z151</strain>
    </source>
</reference>
<proteinExistence type="predicted"/>
<keyword evidence="2" id="KW-1185">Reference proteome</keyword>
<dbReference type="Proteomes" id="UP000192578">
    <property type="component" value="Unassembled WGS sequence"/>
</dbReference>
<gene>
    <name evidence="1" type="ORF">BV898_03153</name>
</gene>
<name>A0A1W0X6S9_HYPEX</name>
<comment type="caution">
    <text evidence="1">The sequence shown here is derived from an EMBL/GenBank/DDBJ whole genome shotgun (WGS) entry which is preliminary data.</text>
</comment>
<evidence type="ECO:0000313" key="1">
    <source>
        <dbReference type="EMBL" id="OQV23108.1"/>
    </source>
</evidence>
<sequence length="112" mass="13359">MPCPEYSFLRCSAVAELRTNLPCPSLMQVKTDKLHNFTVSGEELQEMADHEKQGKRKWRELLLAKHFNLRFAKKFTSPPVDWDNVMRCAMEREGRTAEKTWDWLKQFVEWRV</sequence>
<dbReference type="EMBL" id="MTYJ01000014">
    <property type="protein sequence ID" value="OQV23108.1"/>
    <property type="molecule type" value="Genomic_DNA"/>
</dbReference>
<dbReference type="AlphaFoldDB" id="A0A1W0X6S9"/>